<evidence type="ECO:0000313" key="8">
    <source>
        <dbReference type="Proteomes" id="UP000253314"/>
    </source>
</evidence>
<name>A0A366Y1D4_9BACI</name>
<dbReference type="PROSITE" id="PS51352">
    <property type="entry name" value="THIOREDOXIN_2"/>
    <property type="match status" value="1"/>
</dbReference>
<keyword evidence="5" id="KW-1133">Transmembrane helix</keyword>
<keyword evidence="3" id="KW-0479">Metal-binding</keyword>
<keyword evidence="5" id="KW-0812">Transmembrane</keyword>
<dbReference type="AlphaFoldDB" id="A0A366Y1D4"/>
<evidence type="ECO:0000256" key="4">
    <source>
        <dbReference type="PIRSR" id="PIRSR603782-2"/>
    </source>
</evidence>
<feature type="domain" description="Thioredoxin" evidence="6">
    <location>
        <begin position="30"/>
        <end position="196"/>
    </location>
</feature>
<dbReference type="InterPro" id="IPR003782">
    <property type="entry name" value="SCO1/SenC"/>
</dbReference>
<comment type="caution">
    <text evidence="7">The sequence shown here is derived from an EMBL/GenBank/DDBJ whole genome shotgun (WGS) entry which is preliminary data.</text>
</comment>
<feature type="binding site" evidence="3">
    <location>
        <position position="66"/>
    </location>
    <ligand>
        <name>Cu cation</name>
        <dbReference type="ChEBI" id="CHEBI:23378"/>
    </ligand>
</feature>
<feature type="disulfide bond" description="Redox-active" evidence="4">
    <location>
        <begin position="66"/>
        <end position="70"/>
    </location>
</feature>
<keyword evidence="4" id="KW-1015">Disulfide bond</keyword>
<proteinExistence type="inferred from homology"/>
<gene>
    <name evidence="7" type="ORF">DS031_04870</name>
</gene>
<dbReference type="SUPFAM" id="SSF52833">
    <property type="entry name" value="Thioredoxin-like"/>
    <property type="match status" value="1"/>
</dbReference>
<organism evidence="7 8">
    <name type="scientific">Bacillus taeanensis</name>
    <dbReference type="NCBI Taxonomy" id="273032"/>
    <lineage>
        <taxon>Bacteria</taxon>
        <taxon>Bacillati</taxon>
        <taxon>Bacillota</taxon>
        <taxon>Bacilli</taxon>
        <taxon>Bacillales</taxon>
        <taxon>Bacillaceae</taxon>
        <taxon>Bacillus</taxon>
    </lineage>
</organism>
<feature type="binding site" evidence="3">
    <location>
        <position position="156"/>
    </location>
    <ligand>
        <name>Cu cation</name>
        <dbReference type="ChEBI" id="CHEBI:23378"/>
    </ligand>
</feature>
<dbReference type="EMBL" id="QOCW01000003">
    <property type="protein sequence ID" value="RBW70809.1"/>
    <property type="molecule type" value="Genomic_DNA"/>
</dbReference>
<dbReference type="CDD" id="cd02968">
    <property type="entry name" value="SCO"/>
    <property type="match status" value="1"/>
</dbReference>
<keyword evidence="8" id="KW-1185">Reference proteome</keyword>
<accession>A0A366Y1D4</accession>
<evidence type="ECO:0000313" key="7">
    <source>
        <dbReference type="EMBL" id="RBW70809.1"/>
    </source>
</evidence>
<dbReference type="RefSeq" id="WP_113804802.1">
    <property type="nucleotide sequence ID" value="NZ_QOCW01000003.1"/>
</dbReference>
<dbReference type="OrthoDB" id="9811998at2"/>
<dbReference type="Gene3D" id="3.40.30.10">
    <property type="entry name" value="Glutaredoxin"/>
    <property type="match status" value="1"/>
</dbReference>
<dbReference type="GO" id="GO:0046872">
    <property type="term" value="F:metal ion binding"/>
    <property type="evidence" value="ECO:0007669"/>
    <property type="project" value="UniProtKB-KW"/>
</dbReference>
<keyword evidence="5" id="KW-0472">Membrane</keyword>
<feature type="binding site" evidence="3">
    <location>
        <position position="70"/>
    </location>
    <ligand>
        <name>Cu cation</name>
        <dbReference type="ChEBI" id="CHEBI:23378"/>
    </ligand>
</feature>
<dbReference type="Pfam" id="PF02630">
    <property type="entry name" value="SCO1-SenC"/>
    <property type="match status" value="1"/>
</dbReference>
<dbReference type="PANTHER" id="PTHR12151:SF25">
    <property type="entry name" value="LINALOOL DEHYDRATASE_ISOMERASE DOMAIN-CONTAINING PROTEIN"/>
    <property type="match status" value="1"/>
</dbReference>
<evidence type="ECO:0000256" key="2">
    <source>
        <dbReference type="ARBA" id="ARBA00023008"/>
    </source>
</evidence>
<evidence type="ECO:0000259" key="6">
    <source>
        <dbReference type="PROSITE" id="PS51352"/>
    </source>
</evidence>
<evidence type="ECO:0000256" key="5">
    <source>
        <dbReference type="SAM" id="Phobius"/>
    </source>
</evidence>
<evidence type="ECO:0000256" key="1">
    <source>
        <dbReference type="ARBA" id="ARBA00010996"/>
    </source>
</evidence>
<keyword evidence="2 3" id="KW-0186">Copper</keyword>
<reference evidence="7 8" key="1">
    <citation type="submission" date="2018-07" db="EMBL/GenBank/DDBJ databases">
        <title>Lottiidibacillus patelloidae gen. nov., sp. nov., isolated from the intestinal tract of a marine limpet and the reclassification of B. taeanensis BH030017T, B. algicola KMM 3737T and B. hwajinpoensis SW-72T as genus Lottiidibacillus.</title>
        <authorList>
            <person name="Liu R."/>
            <person name="Huang Z."/>
        </authorList>
    </citation>
    <scope>NUCLEOTIDE SEQUENCE [LARGE SCALE GENOMIC DNA]</scope>
    <source>
        <strain evidence="7 8">BH030017</strain>
    </source>
</reference>
<dbReference type="InterPro" id="IPR013766">
    <property type="entry name" value="Thioredoxin_domain"/>
</dbReference>
<evidence type="ECO:0000256" key="3">
    <source>
        <dbReference type="PIRSR" id="PIRSR603782-1"/>
    </source>
</evidence>
<sequence length="198" mass="23122">MGKRSVLLFLVISFIGFVIVYWFWPHNEKLPILDKVDAFQLEDVHGETYQLNNGKIKLITFFYTNCPDICPLTMMDFKELQSELKEEGLFGEKVELVAISFDPENDQQQTIKQYAKSFQTDLSGWKWLRGTPEETKQIAGGLQMQYQKLEGDFFSHSTTMYLLDQHNNIRAIYSMANANKPIEKKDILEDIFFLADHF</sequence>
<dbReference type="InterPro" id="IPR036249">
    <property type="entry name" value="Thioredoxin-like_sf"/>
</dbReference>
<feature type="transmembrane region" description="Helical" evidence="5">
    <location>
        <begin position="7"/>
        <end position="24"/>
    </location>
</feature>
<comment type="similarity">
    <text evidence="1">Belongs to the SCO1/2 family.</text>
</comment>
<dbReference type="Proteomes" id="UP000253314">
    <property type="component" value="Unassembled WGS sequence"/>
</dbReference>
<protein>
    <submittedName>
        <fullName evidence="7">SCO family protein</fullName>
    </submittedName>
</protein>
<dbReference type="PANTHER" id="PTHR12151">
    <property type="entry name" value="ELECTRON TRANSPORT PROTIN SCO1/SENC FAMILY MEMBER"/>
    <property type="match status" value="1"/>
</dbReference>